<evidence type="ECO:0000313" key="3">
    <source>
        <dbReference type="Proteomes" id="UP001457282"/>
    </source>
</evidence>
<dbReference type="Proteomes" id="UP001457282">
    <property type="component" value="Unassembled WGS sequence"/>
</dbReference>
<sequence length="91" mass="10418">MEKWEEESVQSSELSTSHQHDSHDTSLSTRDDLESLKSELQLTKENLVDAQKKEQLASSKVEKLLEEIGILKHELKLTSEAEERKRKEGNG</sequence>
<keyword evidence="3" id="KW-1185">Reference proteome</keyword>
<protein>
    <submittedName>
        <fullName evidence="2">Uncharacterized protein</fullName>
    </submittedName>
</protein>
<organism evidence="2 3">
    <name type="scientific">Rubus argutus</name>
    <name type="common">Southern blackberry</name>
    <dbReference type="NCBI Taxonomy" id="59490"/>
    <lineage>
        <taxon>Eukaryota</taxon>
        <taxon>Viridiplantae</taxon>
        <taxon>Streptophyta</taxon>
        <taxon>Embryophyta</taxon>
        <taxon>Tracheophyta</taxon>
        <taxon>Spermatophyta</taxon>
        <taxon>Magnoliopsida</taxon>
        <taxon>eudicotyledons</taxon>
        <taxon>Gunneridae</taxon>
        <taxon>Pentapetalae</taxon>
        <taxon>rosids</taxon>
        <taxon>fabids</taxon>
        <taxon>Rosales</taxon>
        <taxon>Rosaceae</taxon>
        <taxon>Rosoideae</taxon>
        <taxon>Rosoideae incertae sedis</taxon>
        <taxon>Rubus</taxon>
    </lineage>
</organism>
<gene>
    <name evidence="2" type="ORF">M0R45_005002</name>
</gene>
<feature type="compositionally biased region" description="Basic and acidic residues" evidence="1">
    <location>
        <begin position="18"/>
        <end position="32"/>
    </location>
</feature>
<proteinExistence type="predicted"/>
<comment type="caution">
    <text evidence="2">The sequence shown here is derived from an EMBL/GenBank/DDBJ whole genome shotgun (WGS) entry which is preliminary data.</text>
</comment>
<feature type="region of interest" description="Disordered" evidence="1">
    <location>
        <begin position="1"/>
        <end position="32"/>
    </location>
</feature>
<reference evidence="2 3" key="1">
    <citation type="journal article" date="2023" name="G3 (Bethesda)">
        <title>A chromosome-length genome assembly and annotation of blackberry (Rubus argutus, cv. 'Hillquist').</title>
        <authorList>
            <person name="Bruna T."/>
            <person name="Aryal R."/>
            <person name="Dudchenko O."/>
            <person name="Sargent D.J."/>
            <person name="Mead D."/>
            <person name="Buti M."/>
            <person name="Cavallini A."/>
            <person name="Hytonen T."/>
            <person name="Andres J."/>
            <person name="Pham M."/>
            <person name="Weisz D."/>
            <person name="Mascagni F."/>
            <person name="Usai G."/>
            <person name="Natali L."/>
            <person name="Bassil N."/>
            <person name="Fernandez G.E."/>
            <person name="Lomsadze A."/>
            <person name="Armour M."/>
            <person name="Olukolu B."/>
            <person name="Poorten T."/>
            <person name="Britton C."/>
            <person name="Davik J."/>
            <person name="Ashrafi H."/>
            <person name="Aiden E.L."/>
            <person name="Borodovsky M."/>
            <person name="Worthington M."/>
        </authorList>
    </citation>
    <scope>NUCLEOTIDE SEQUENCE [LARGE SCALE GENOMIC DNA]</scope>
    <source>
        <strain evidence="2">PI 553951</strain>
    </source>
</reference>
<dbReference type="AlphaFoldDB" id="A0AAW1YLH6"/>
<name>A0AAW1YLH6_RUBAR</name>
<dbReference type="EMBL" id="JBEDUW010000001">
    <property type="protein sequence ID" value="KAK9949484.1"/>
    <property type="molecule type" value="Genomic_DNA"/>
</dbReference>
<evidence type="ECO:0000313" key="2">
    <source>
        <dbReference type="EMBL" id="KAK9949484.1"/>
    </source>
</evidence>
<evidence type="ECO:0000256" key="1">
    <source>
        <dbReference type="SAM" id="MobiDB-lite"/>
    </source>
</evidence>
<accession>A0AAW1YLH6</accession>